<protein>
    <submittedName>
        <fullName evidence="1">Uncharacterized protein</fullName>
    </submittedName>
</protein>
<accession>A0A840UJS0</accession>
<evidence type="ECO:0000313" key="2">
    <source>
        <dbReference type="Proteomes" id="UP000559117"/>
    </source>
</evidence>
<evidence type="ECO:0000313" key="1">
    <source>
        <dbReference type="EMBL" id="MBB5336430.1"/>
    </source>
</evidence>
<name>A0A840UJS0_9FIRM</name>
<comment type="caution">
    <text evidence="1">The sequence shown here is derived from an EMBL/GenBank/DDBJ whole genome shotgun (WGS) entry which is preliminary data.</text>
</comment>
<organism evidence="1 2">
    <name type="scientific">Pectinatus brassicae</name>
    <dbReference type="NCBI Taxonomy" id="862415"/>
    <lineage>
        <taxon>Bacteria</taxon>
        <taxon>Bacillati</taxon>
        <taxon>Bacillota</taxon>
        <taxon>Negativicutes</taxon>
        <taxon>Selenomonadales</taxon>
        <taxon>Selenomonadaceae</taxon>
        <taxon>Pectinatus</taxon>
    </lineage>
</organism>
<dbReference type="EMBL" id="JACHFH010000017">
    <property type="protein sequence ID" value="MBB5336430.1"/>
    <property type="molecule type" value="Genomic_DNA"/>
</dbReference>
<reference evidence="1 2" key="1">
    <citation type="submission" date="2020-08" db="EMBL/GenBank/DDBJ databases">
        <title>Genomic Encyclopedia of Type Strains, Phase IV (KMG-IV): sequencing the most valuable type-strain genomes for metagenomic binning, comparative biology and taxonomic classification.</title>
        <authorList>
            <person name="Goeker M."/>
        </authorList>
    </citation>
    <scope>NUCLEOTIDE SEQUENCE [LARGE SCALE GENOMIC DNA]</scope>
    <source>
        <strain evidence="1 2">DSM 24661</strain>
    </source>
</reference>
<keyword evidence="2" id="KW-1185">Reference proteome</keyword>
<proteinExistence type="predicted"/>
<dbReference type="Proteomes" id="UP000559117">
    <property type="component" value="Unassembled WGS sequence"/>
</dbReference>
<gene>
    <name evidence="1" type="ORF">HNR32_001578</name>
</gene>
<dbReference type="AlphaFoldDB" id="A0A840UJS0"/>
<sequence length="32" mass="3488">MDIVLMAASVLLAVVKAIVEQEEPKEDNDETS</sequence>